<dbReference type="OrthoDB" id="5317514at2759"/>
<name>A0A0C2IMU6_THEKT</name>
<gene>
    <name evidence="1" type="ORF">RF11_06712</name>
</gene>
<dbReference type="GO" id="GO:0007160">
    <property type="term" value="P:cell-matrix adhesion"/>
    <property type="evidence" value="ECO:0007669"/>
    <property type="project" value="TreeGrafter"/>
</dbReference>
<dbReference type="Gene3D" id="2.130.10.130">
    <property type="entry name" value="Integrin alpha, N-terminal"/>
    <property type="match status" value="1"/>
</dbReference>
<dbReference type="AlphaFoldDB" id="A0A0C2IMU6"/>
<reference evidence="1 2" key="1">
    <citation type="journal article" date="2014" name="Genome Biol. Evol.">
        <title>The genome of the myxosporean Thelohanellus kitauei shows adaptations to nutrient acquisition within its fish host.</title>
        <authorList>
            <person name="Yang Y."/>
            <person name="Xiong J."/>
            <person name="Zhou Z."/>
            <person name="Huo F."/>
            <person name="Miao W."/>
            <person name="Ran C."/>
            <person name="Liu Y."/>
            <person name="Zhang J."/>
            <person name="Feng J."/>
            <person name="Wang M."/>
            <person name="Wang M."/>
            <person name="Wang L."/>
            <person name="Yao B."/>
        </authorList>
    </citation>
    <scope>NUCLEOTIDE SEQUENCE [LARGE SCALE GENOMIC DNA]</scope>
    <source>
        <strain evidence="1">Wuqing</strain>
    </source>
</reference>
<dbReference type="GO" id="GO:0005178">
    <property type="term" value="F:integrin binding"/>
    <property type="evidence" value="ECO:0007669"/>
    <property type="project" value="TreeGrafter"/>
</dbReference>
<dbReference type="PANTHER" id="PTHR23220">
    <property type="entry name" value="INTEGRIN ALPHA"/>
    <property type="match status" value="1"/>
</dbReference>
<protein>
    <submittedName>
        <fullName evidence="1">Uncharacterized protein</fullName>
    </submittedName>
</protein>
<dbReference type="GO" id="GO:0009897">
    <property type="term" value="C:external side of plasma membrane"/>
    <property type="evidence" value="ECO:0007669"/>
    <property type="project" value="TreeGrafter"/>
</dbReference>
<sequence>MCEYVNVSCECDKMSYTNEKEFQKCIEDDVIPYLTYNFQKISWAKRIMDENVYFGVKYHDDIAYFNNGDEFLKRDHSIEQKQSNPVITANSKWIQARGFDISDLSFESNDTIIFARHDEENHLGKLLIFDVSRFTDKSEPELTIDNLSRCAFSNFGHKILVHDINGDQFQDLLVSSPTASWLDLTAVGHVEIFVNRKLYPFFDHTPIFLRGEPIPLSYFGFSVVSGVDLNGDQVDGECSSNISLFNILLFVFYLKSNNDVILNILL</sequence>
<dbReference type="Proteomes" id="UP000031668">
    <property type="component" value="Unassembled WGS sequence"/>
</dbReference>
<dbReference type="SUPFAM" id="SSF69318">
    <property type="entry name" value="Integrin alpha N-terminal domain"/>
    <property type="match status" value="1"/>
</dbReference>
<organism evidence="1 2">
    <name type="scientific">Thelohanellus kitauei</name>
    <name type="common">Myxosporean</name>
    <dbReference type="NCBI Taxonomy" id="669202"/>
    <lineage>
        <taxon>Eukaryota</taxon>
        <taxon>Metazoa</taxon>
        <taxon>Cnidaria</taxon>
        <taxon>Myxozoa</taxon>
        <taxon>Myxosporea</taxon>
        <taxon>Bivalvulida</taxon>
        <taxon>Platysporina</taxon>
        <taxon>Myxobolidae</taxon>
        <taxon>Thelohanellus</taxon>
    </lineage>
</organism>
<proteinExistence type="predicted"/>
<keyword evidence="2" id="KW-1185">Reference proteome</keyword>
<evidence type="ECO:0000313" key="1">
    <source>
        <dbReference type="EMBL" id="KII66729.1"/>
    </source>
</evidence>
<comment type="caution">
    <text evidence="1">The sequence shown here is derived from an EMBL/GenBank/DDBJ whole genome shotgun (WGS) entry which is preliminary data.</text>
</comment>
<dbReference type="GO" id="GO:0033627">
    <property type="term" value="P:cell adhesion mediated by integrin"/>
    <property type="evidence" value="ECO:0007669"/>
    <property type="project" value="TreeGrafter"/>
</dbReference>
<dbReference type="GO" id="GO:0098609">
    <property type="term" value="P:cell-cell adhesion"/>
    <property type="evidence" value="ECO:0007669"/>
    <property type="project" value="TreeGrafter"/>
</dbReference>
<dbReference type="EMBL" id="JWZT01003459">
    <property type="protein sequence ID" value="KII66729.1"/>
    <property type="molecule type" value="Genomic_DNA"/>
</dbReference>
<dbReference type="PANTHER" id="PTHR23220:SF122">
    <property type="entry name" value="INTEGRIN ALPHA-PS1"/>
    <property type="match status" value="1"/>
</dbReference>
<evidence type="ECO:0000313" key="2">
    <source>
        <dbReference type="Proteomes" id="UP000031668"/>
    </source>
</evidence>
<accession>A0A0C2IMU6</accession>
<dbReference type="GO" id="GO:0008305">
    <property type="term" value="C:integrin complex"/>
    <property type="evidence" value="ECO:0007669"/>
    <property type="project" value="TreeGrafter"/>
</dbReference>
<dbReference type="InterPro" id="IPR028994">
    <property type="entry name" value="Integrin_alpha_N"/>
</dbReference>
<dbReference type="GO" id="GO:0007229">
    <property type="term" value="P:integrin-mediated signaling pathway"/>
    <property type="evidence" value="ECO:0007669"/>
    <property type="project" value="TreeGrafter"/>
</dbReference>